<dbReference type="EMBL" id="JABEZY010000005">
    <property type="protein sequence ID" value="MBA0738228.1"/>
    <property type="molecule type" value="Genomic_DNA"/>
</dbReference>
<dbReference type="AlphaFoldDB" id="A0A7J9BPW1"/>
<evidence type="ECO:0000313" key="3">
    <source>
        <dbReference type="Proteomes" id="UP000593579"/>
    </source>
</evidence>
<gene>
    <name evidence="2" type="ORF">Gogos_011621</name>
</gene>
<accession>A0A7J9BPW1</accession>
<feature type="region of interest" description="Disordered" evidence="1">
    <location>
        <begin position="62"/>
        <end position="87"/>
    </location>
</feature>
<organism evidence="2 3">
    <name type="scientific">Gossypium gossypioides</name>
    <name type="common">Mexican cotton</name>
    <name type="synonym">Selera gossypioides</name>
    <dbReference type="NCBI Taxonomy" id="34282"/>
    <lineage>
        <taxon>Eukaryota</taxon>
        <taxon>Viridiplantae</taxon>
        <taxon>Streptophyta</taxon>
        <taxon>Embryophyta</taxon>
        <taxon>Tracheophyta</taxon>
        <taxon>Spermatophyta</taxon>
        <taxon>Magnoliopsida</taxon>
        <taxon>eudicotyledons</taxon>
        <taxon>Gunneridae</taxon>
        <taxon>Pentapetalae</taxon>
        <taxon>rosids</taxon>
        <taxon>malvids</taxon>
        <taxon>Malvales</taxon>
        <taxon>Malvaceae</taxon>
        <taxon>Malvoideae</taxon>
        <taxon>Gossypium</taxon>
    </lineage>
</organism>
<sequence>MRTTRTWTERSYEASLFPRIGFGIFLRNLGERRRRPPSGGPEPSVRYHFGRARTLDLCQDLRAKGQSQLGGKRRMPPSGGPKPSVRYHSGRARILTLCQDLRAKGHLGGRRRMPPFEGARAMSVIPLWKS</sequence>
<protein>
    <submittedName>
        <fullName evidence="2">Uncharacterized protein</fullName>
    </submittedName>
</protein>
<reference evidence="2 3" key="1">
    <citation type="journal article" date="2019" name="Genome Biol. Evol.">
        <title>Insights into the evolution of the New World diploid cottons (Gossypium, subgenus Houzingenia) based on genome sequencing.</title>
        <authorList>
            <person name="Grover C.E."/>
            <person name="Arick M.A. 2nd"/>
            <person name="Thrash A."/>
            <person name="Conover J.L."/>
            <person name="Sanders W.S."/>
            <person name="Peterson D.G."/>
            <person name="Frelichowski J.E."/>
            <person name="Scheffler J.A."/>
            <person name="Scheffler B.E."/>
            <person name="Wendel J.F."/>
        </authorList>
    </citation>
    <scope>NUCLEOTIDE SEQUENCE [LARGE SCALE GENOMIC DNA]</scope>
    <source>
        <strain evidence="2">5</strain>
        <tissue evidence="2">Leaf</tissue>
    </source>
</reference>
<comment type="caution">
    <text evidence="2">The sequence shown here is derived from an EMBL/GenBank/DDBJ whole genome shotgun (WGS) entry which is preliminary data.</text>
</comment>
<dbReference type="PANTHER" id="PTHR48245">
    <property type="match status" value="1"/>
</dbReference>
<proteinExistence type="predicted"/>
<dbReference type="OrthoDB" id="1001470at2759"/>
<evidence type="ECO:0000313" key="2">
    <source>
        <dbReference type="EMBL" id="MBA0738228.1"/>
    </source>
</evidence>
<name>A0A7J9BPW1_GOSGO</name>
<keyword evidence="3" id="KW-1185">Reference proteome</keyword>
<dbReference type="Proteomes" id="UP000593579">
    <property type="component" value="Unassembled WGS sequence"/>
</dbReference>
<dbReference type="PANTHER" id="PTHR48245:SF1">
    <property type="match status" value="1"/>
</dbReference>
<evidence type="ECO:0000256" key="1">
    <source>
        <dbReference type="SAM" id="MobiDB-lite"/>
    </source>
</evidence>